<dbReference type="Proteomes" id="UP000636800">
    <property type="component" value="Unassembled WGS sequence"/>
</dbReference>
<evidence type="ECO:0000256" key="2">
    <source>
        <dbReference type="SAM" id="Phobius"/>
    </source>
</evidence>
<evidence type="ECO:0000313" key="4">
    <source>
        <dbReference type="Proteomes" id="UP000636800"/>
    </source>
</evidence>
<organism evidence="3 4">
    <name type="scientific">Vanilla planifolia</name>
    <name type="common">Vanilla</name>
    <dbReference type="NCBI Taxonomy" id="51239"/>
    <lineage>
        <taxon>Eukaryota</taxon>
        <taxon>Viridiplantae</taxon>
        <taxon>Streptophyta</taxon>
        <taxon>Embryophyta</taxon>
        <taxon>Tracheophyta</taxon>
        <taxon>Spermatophyta</taxon>
        <taxon>Magnoliopsida</taxon>
        <taxon>Liliopsida</taxon>
        <taxon>Asparagales</taxon>
        <taxon>Orchidaceae</taxon>
        <taxon>Vanilloideae</taxon>
        <taxon>Vanilleae</taxon>
        <taxon>Vanilla</taxon>
    </lineage>
</organism>
<feature type="transmembrane region" description="Helical" evidence="2">
    <location>
        <begin position="70"/>
        <end position="89"/>
    </location>
</feature>
<dbReference type="AlphaFoldDB" id="A0A835QLE5"/>
<evidence type="ECO:0000256" key="1">
    <source>
        <dbReference type="SAM" id="MobiDB-lite"/>
    </source>
</evidence>
<keyword evidence="2" id="KW-0472">Membrane</keyword>
<comment type="caution">
    <text evidence="3">The sequence shown here is derived from an EMBL/GenBank/DDBJ whole genome shotgun (WGS) entry which is preliminary data.</text>
</comment>
<feature type="region of interest" description="Disordered" evidence="1">
    <location>
        <begin position="1"/>
        <end position="22"/>
    </location>
</feature>
<gene>
    <name evidence="3" type="ORF">HPP92_017463</name>
</gene>
<keyword evidence="2" id="KW-0812">Transmembrane</keyword>
<dbReference type="EMBL" id="JADCNL010000008">
    <property type="protein sequence ID" value="KAG0470763.1"/>
    <property type="molecule type" value="Genomic_DNA"/>
</dbReference>
<feature type="compositionally biased region" description="Polar residues" evidence="1">
    <location>
        <begin position="1"/>
        <end position="17"/>
    </location>
</feature>
<keyword evidence="4" id="KW-1185">Reference proteome</keyword>
<reference evidence="3 4" key="1">
    <citation type="journal article" date="2020" name="Nat. Food">
        <title>A phased Vanilla planifolia genome enables genetic improvement of flavour and production.</title>
        <authorList>
            <person name="Hasing T."/>
            <person name="Tang H."/>
            <person name="Brym M."/>
            <person name="Khazi F."/>
            <person name="Huang T."/>
            <person name="Chambers A.H."/>
        </authorList>
    </citation>
    <scope>NUCLEOTIDE SEQUENCE [LARGE SCALE GENOMIC DNA]</scope>
    <source>
        <tissue evidence="3">Leaf</tissue>
    </source>
</reference>
<dbReference type="OrthoDB" id="2015206at2759"/>
<keyword evidence="2" id="KW-1133">Transmembrane helix</keyword>
<name>A0A835QLE5_VANPL</name>
<protein>
    <submittedName>
        <fullName evidence="3">Uncharacterized protein</fullName>
    </submittedName>
</protein>
<sequence>METGSTGTFNQPISWNAGSDPDDRAHQVVAASRPELKAVSLGDRRNIFCLLMSIDNLGFLSASWELVGCYFTSLMCLGGIQQLWVVILIRSLMRLFAAGFVISANNSLTRWQRSAQGTCGGIARSLPYIVPAAPAVPPVTVRLNRVTASVSGARPGAFGSCAQPLMVSPATGCPCRARPFLKAQTQAVPTPDTAARARGRLLAR</sequence>
<accession>A0A835QLE5</accession>
<evidence type="ECO:0000313" key="3">
    <source>
        <dbReference type="EMBL" id="KAG0470763.1"/>
    </source>
</evidence>
<proteinExistence type="predicted"/>